<dbReference type="AlphaFoldDB" id="F1T0I4"/>
<dbReference type="EMBL" id="AB593118">
    <property type="protein sequence ID" value="BAJ84058.1"/>
    <property type="molecule type" value="mRNA"/>
</dbReference>
<dbReference type="EMBL" id="CH471086">
    <property type="protein sequence ID" value="EAW49059.1"/>
    <property type="molecule type" value="Genomic_DNA"/>
</dbReference>
<sequence>MPEYCPQAERRLQRGAGFQQARLTRSLAFPVLALGRPRCCFPLGASF</sequence>
<gene>
    <name evidence="1" type="primary">HP07349</name>
    <name evidence="2" type="ORF">hCG_2028058</name>
</gene>
<evidence type="ECO:0000313" key="1">
    <source>
        <dbReference type="EMBL" id="BAJ84058.1"/>
    </source>
</evidence>
<reference evidence="2" key="1">
    <citation type="journal article" date="2001" name="Science">
        <title>The sequence of the human genome.</title>
        <authorList>
            <person name="Venter J.C."/>
            <person name="Adams M.D."/>
            <person name="Myers E.W."/>
            <person name="Li P.W."/>
            <person name="Mural R.J."/>
            <person name="Sutton G.G."/>
            <person name="Smith H.O."/>
            <person name="Yandell M."/>
            <person name="Evans C.A."/>
            <person name="Holt R.A."/>
            <person name="Gocayne J.D."/>
            <person name="Amanatides P."/>
            <person name="Ballew R.M."/>
            <person name="Huson D.H."/>
            <person name="Wortman J.R."/>
            <person name="Zhang Q."/>
            <person name="Kodira C.D."/>
            <person name="Zheng X.H."/>
            <person name="Chen L."/>
            <person name="Skupski M."/>
            <person name="Subramanian G."/>
            <person name="Thomas P.D."/>
            <person name="Zhang J."/>
            <person name="Gabor Miklos G.L."/>
            <person name="Nelson C."/>
            <person name="Broder S."/>
            <person name="Clark A.G."/>
            <person name="Nadeau J."/>
            <person name="McKusick V.A."/>
            <person name="Zinder N."/>
            <person name="Levine A.J."/>
            <person name="Roberts R.J."/>
            <person name="Simon M."/>
            <person name="Slayman C."/>
            <person name="Hunkapiller M."/>
            <person name="Bolanos R."/>
            <person name="Delcher A."/>
            <person name="Dew I."/>
            <person name="Fasulo D."/>
            <person name="Flanigan M."/>
            <person name="Florea L."/>
            <person name="Halpern A."/>
            <person name="Hannenhalli S."/>
            <person name="Kravitz S."/>
            <person name="Levy S."/>
            <person name="Mobarry C."/>
            <person name="Reinert K."/>
            <person name="Remington K."/>
            <person name="Abu-Threideh J."/>
            <person name="Beasley E."/>
            <person name="Biddick K."/>
            <person name="Bonazzi V."/>
            <person name="Brandon R."/>
            <person name="Cargill M."/>
            <person name="Chandramouliswaran I."/>
            <person name="Charlab R."/>
            <person name="Chaturvedi K."/>
            <person name="Deng Z."/>
            <person name="Di Francesco V."/>
            <person name="Dunn P."/>
            <person name="Eilbeck K."/>
            <person name="Evangelista C."/>
            <person name="Gabrielian A.E."/>
            <person name="Gan W."/>
            <person name="Ge W."/>
            <person name="Gong F."/>
            <person name="Gu Z."/>
            <person name="Guan P."/>
            <person name="Heiman T.J."/>
            <person name="Higgins M.E."/>
            <person name="Ji R.R."/>
            <person name="Ke Z."/>
            <person name="Ketchum K.A."/>
            <person name="Lai Z."/>
            <person name="Lei Y."/>
            <person name="Li Z."/>
            <person name="Li J."/>
            <person name="Liang Y."/>
            <person name="Lin X."/>
            <person name="Lu F."/>
            <person name="Merkulov G.V."/>
            <person name="Milshina N."/>
            <person name="Moore H.M."/>
            <person name="Naik A.K."/>
            <person name="Narayan V.A."/>
            <person name="Neelam B."/>
            <person name="Nusskern D."/>
            <person name="Rusch D.B."/>
            <person name="Salzberg S."/>
            <person name="Shao W."/>
            <person name="Shue B."/>
            <person name="Sun J."/>
            <person name="Wang Z."/>
            <person name="Wang A."/>
            <person name="Wang X."/>
            <person name="Wang J."/>
            <person name="Wei M."/>
            <person name="Wides R."/>
            <person name="Xiao C."/>
            <person name="Yan C."/>
            <person name="Yao A."/>
            <person name="Ye J."/>
            <person name="Zhan M."/>
            <person name="Zhang W."/>
            <person name="Zhang H."/>
            <person name="Zhao Q."/>
            <person name="Zheng L."/>
            <person name="Zhong F."/>
            <person name="Zhong W."/>
            <person name="Zhu S."/>
            <person name="Zhao S."/>
            <person name="Gilbert D."/>
            <person name="Baumhueter S."/>
            <person name="Spier G."/>
            <person name="Carter C."/>
            <person name="Cravchik A."/>
            <person name="Woodage T."/>
            <person name="Ali F."/>
            <person name="An H."/>
            <person name="Awe A."/>
            <person name="Baldwin D."/>
            <person name="Baden H."/>
            <person name="Barnstead M."/>
            <person name="Barrow I."/>
            <person name="Beeson K."/>
            <person name="Busam D."/>
            <person name="Carver A."/>
            <person name="Center A."/>
            <person name="Cheng M.L."/>
            <person name="Curry L."/>
            <person name="Danaher S."/>
            <person name="Davenport L."/>
            <person name="Desilets R."/>
            <person name="Dietz S."/>
            <person name="Dodson K."/>
            <person name="Doup L."/>
            <person name="Ferriera S."/>
            <person name="Garg N."/>
            <person name="Gluecksmann A."/>
            <person name="Hart B."/>
            <person name="Haynes J."/>
            <person name="Haynes C."/>
            <person name="Heiner C."/>
            <person name="Hladun S."/>
            <person name="Hostin D."/>
            <person name="Houck J."/>
            <person name="Howland T."/>
            <person name="Ibegwam C."/>
            <person name="Johnson J."/>
            <person name="Kalush F."/>
            <person name="Kline L."/>
            <person name="Koduru S."/>
            <person name="Love A."/>
            <person name="Mann F."/>
            <person name="May D."/>
            <person name="McCawley S."/>
            <person name="McIntosh T."/>
            <person name="McMullen I."/>
            <person name="Moy M."/>
            <person name="Moy L."/>
            <person name="Murphy B."/>
            <person name="Nelson K."/>
            <person name="Pfannkoch C."/>
            <person name="Pratts E."/>
            <person name="Puri V."/>
            <person name="Qureshi H."/>
            <person name="Reardon M."/>
            <person name="Rodriguez R."/>
            <person name="Rogers Y.H."/>
            <person name="Romblad D."/>
            <person name="Ruhfel B."/>
            <person name="Scott R."/>
            <person name="Sitter C."/>
            <person name="Smallwood M."/>
            <person name="Stewart E."/>
            <person name="Strong R."/>
            <person name="Suh E."/>
            <person name="Thomas R."/>
            <person name="Tint N.N."/>
            <person name="Tse S."/>
            <person name="Vech C."/>
            <person name="Wang G."/>
            <person name="Wetter J."/>
            <person name="Williams S."/>
            <person name="Williams M."/>
            <person name="Windsor S."/>
            <person name="Winn-Deen E."/>
            <person name="Wolfe K."/>
            <person name="Zaveri J."/>
            <person name="Zaveri K."/>
            <person name="Abril J.F."/>
            <person name="Guigo R."/>
            <person name="Campbell M.J."/>
            <person name="Sjolander K.V."/>
            <person name="Karlak B."/>
            <person name="Kejariwal A."/>
            <person name="Mi H."/>
            <person name="Lazareva B."/>
            <person name="Hatton T."/>
            <person name="Narechania A."/>
            <person name="Diemer K."/>
            <person name="Muruganujan A."/>
            <person name="Guo N."/>
            <person name="Sato S."/>
            <person name="Bafna V."/>
            <person name="Istrail S."/>
            <person name="Lippert R."/>
            <person name="Schwartz R."/>
            <person name="Walenz B."/>
            <person name="Yooseph S."/>
            <person name="Allen D."/>
            <person name="Basu A."/>
            <person name="Baxendale J."/>
            <person name="Blick L."/>
            <person name="Caminha M."/>
            <person name="Carnes-Stine J."/>
            <person name="Caulk P."/>
            <person name="Chiang Y.H."/>
            <person name="Coyne M."/>
            <person name="Dahlke C."/>
            <person name="Mays A."/>
            <person name="Dombroski M."/>
            <person name="Donnelly M."/>
            <person name="Ely D."/>
            <person name="Esparham S."/>
            <person name="Fosler C."/>
            <person name="Gire H."/>
            <person name="Glanowski S."/>
            <person name="Glasser K."/>
            <person name="Glodek A."/>
            <person name="Gorokhov M."/>
            <person name="Graham K."/>
            <person name="Gropman B."/>
            <person name="Harris M."/>
            <person name="Heil J."/>
            <person name="Henderson S."/>
            <person name="Hoover J."/>
            <person name="Jennings D."/>
            <person name="Jordan C."/>
            <person name="Jordan J."/>
            <person name="Kasha J."/>
            <person name="Kagan L."/>
            <person name="Kraft C."/>
            <person name="Levitsky A."/>
            <person name="Lewis M."/>
            <person name="Liu X."/>
            <person name="Lopez J."/>
            <person name="Ma D."/>
            <person name="Majoros W."/>
            <person name="McDaniel J."/>
            <person name="Murphy S."/>
            <person name="Newman M."/>
            <person name="Nguyen T."/>
            <person name="Nguyen N."/>
            <person name="Nodell M."/>
            <person name="Pan S."/>
            <person name="Peck J."/>
            <person name="Peterson M."/>
            <person name="Rowe W."/>
            <person name="Sanders R."/>
            <person name="Scott J."/>
            <person name="Simpson M."/>
            <person name="Smith T."/>
            <person name="Sprague A."/>
            <person name="Stockwell T."/>
            <person name="Turner R."/>
            <person name="Venter E."/>
            <person name="Wang M."/>
            <person name="Wen M."/>
            <person name="Wu D."/>
            <person name="Wu M."/>
            <person name="Xia A."/>
            <person name="Zandieh A."/>
            <person name="Zhu X."/>
        </authorList>
    </citation>
    <scope>NUCLEOTIDE SEQUENCE</scope>
</reference>
<proteinExistence type="evidence at transcript level"/>
<evidence type="ECO:0000313" key="2">
    <source>
        <dbReference type="EMBL" id="EAW49059.1"/>
    </source>
</evidence>
<protein>
    <submittedName>
        <fullName evidence="2">HCG2028058</fullName>
    </submittedName>
</protein>
<organism evidence="1">
    <name type="scientific">Homo sapiens</name>
    <name type="common">Human</name>
    <dbReference type="NCBI Taxonomy" id="9606"/>
    <lineage>
        <taxon>Eukaryota</taxon>
        <taxon>Metazoa</taxon>
        <taxon>Chordata</taxon>
        <taxon>Craniata</taxon>
        <taxon>Vertebrata</taxon>
        <taxon>Euteleostomi</taxon>
        <taxon>Mammalia</taxon>
        <taxon>Eutheria</taxon>
        <taxon>Euarchontoglires</taxon>
        <taxon>Primates</taxon>
        <taxon>Haplorrhini</taxon>
        <taxon>Catarrhini</taxon>
        <taxon>Hominidae</taxon>
        <taxon>Homo</taxon>
    </lineage>
</organism>
<accession>F1T0I4</accession>
<name>F1T0I4_HUMAN</name>
<reference evidence="2" key="2">
    <citation type="submission" date="2005-09" db="EMBL/GenBank/DDBJ databases">
        <authorList>
            <person name="Mural R.J."/>
            <person name="Istrail S."/>
            <person name="Sutton G."/>
            <person name="Florea L."/>
            <person name="Halpern A.L."/>
            <person name="Mobarry C.M."/>
            <person name="Lippert R."/>
            <person name="Walenz B."/>
            <person name="Shatkay H."/>
            <person name="Dew I."/>
            <person name="Miller J.R."/>
            <person name="Flanigan M.J."/>
            <person name="Edwards N.J."/>
            <person name="Bolanos R."/>
            <person name="Fasulo D."/>
            <person name="Halldorsson B.V."/>
            <person name="Hannenhalli S."/>
            <person name="Turner R."/>
            <person name="Yooseph S."/>
            <person name="Lu F."/>
            <person name="Nusskern D.R."/>
            <person name="Shue B.C."/>
            <person name="Zheng X.H."/>
            <person name="Zhong F."/>
            <person name="Delcher A.L."/>
            <person name="Huson D.H."/>
            <person name="Kravitz S.A."/>
            <person name="Mouchard L."/>
            <person name="Reinert K."/>
            <person name="Remington K.A."/>
            <person name="Clark A.G."/>
            <person name="Waterman M.S."/>
            <person name="Eichler E.E."/>
            <person name="Adams M.D."/>
            <person name="Hunkapiller M.W."/>
            <person name="Myers E.W."/>
            <person name="Venter J.C."/>
        </authorList>
    </citation>
    <scope>NUCLEOTIDE SEQUENCE</scope>
</reference>
<reference evidence="1" key="3">
    <citation type="journal article" date="2011" name="Invest. Ophthalmol. Vis. Sci.">
        <title>Full-length transcriptome analysis of human retina-derived cell lines ARPE-19 and Y79 using the vector-capping method.</title>
        <authorList>
            <person name="Oshikawa M."/>
            <person name="Tsutsui C."/>
            <person name="Ikegami T."/>
            <person name="Fuchida Y."/>
            <person name="Matsubara M."/>
            <person name="Toyama S."/>
            <person name="Usami R."/>
            <person name="Ohtoko K."/>
            <person name="Kato S."/>
        </authorList>
    </citation>
    <scope>NUCLEOTIDE SEQUENCE</scope>
</reference>